<comment type="cofactor">
    <cofactor evidence="1">
        <name>thiamine diphosphate</name>
        <dbReference type="ChEBI" id="CHEBI:58937"/>
    </cofactor>
</comment>
<dbReference type="Proteomes" id="UP000242457">
    <property type="component" value="Unassembled WGS sequence"/>
</dbReference>
<dbReference type="Gene3D" id="3.40.50.970">
    <property type="match status" value="1"/>
</dbReference>
<dbReference type="InterPro" id="IPR029061">
    <property type="entry name" value="THDP-binding"/>
</dbReference>
<dbReference type="AlphaFoldDB" id="A0A2A3E4Y1"/>
<protein>
    <recommendedName>
        <fullName evidence="2">pyruvate dehydrogenase (acetyl-transferring)</fullName>
        <ecNumber evidence="2">1.2.4.1</ecNumber>
    </recommendedName>
</protein>
<dbReference type="InterPro" id="IPR029063">
    <property type="entry name" value="SAM-dependent_MTases_sf"/>
</dbReference>
<dbReference type="InterPro" id="IPR001017">
    <property type="entry name" value="DH_E1"/>
</dbReference>
<dbReference type="CDD" id="cd02000">
    <property type="entry name" value="TPP_E1_PDC_ADC_BCADC"/>
    <property type="match status" value="1"/>
</dbReference>
<evidence type="ECO:0000256" key="3">
    <source>
        <dbReference type="ARBA" id="ARBA00022946"/>
    </source>
</evidence>
<keyword evidence="5" id="KW-0786">Thiamine pyrophosphate</keyword>
<evidence type="ECO:0000313" key="8">
    <source>
        <dbReference type="Proteomes" id="UP000242457"/>
    </source>
</evidence>
<dbReference type="Pfam" id="PF00676">
    <property type="entry name" value="E1_dh"/>
    <property type="match status" value="1"/>
</dbReference>
<dbReference type="GO" id="GO:0004739">
    <property type="term" value="F:pyruvate dehydrogenase (acetyl-transferring) activity"/>
    <property type="evidence" value="ECO:0007669"/>
    <property type="project" value="UniProtKB-EC"/>
</dbReference>
<dbReference type="SUPFAM" id="SSF52518">
    <property type="entry name" value="Thiamin diphosphate-binding fold (THDP-binding)"/>
    <property type="match status" value="1"/>
</dbReference>
<keyword evidence="8" id="KW-1185">Reference proteome</keyword>
<gene>
    <name evidence="7" type="ORF">APICC_08517</name>
</gene>
<dbReference type="PANTHER" id="PTHR11516:SF60">
    <property type="entry name" value="PYRUVATE DEHYDROGENASE E1 COMPONENT SUBUNIT ALPHA"/>
    <property type="match status" value="1"/>
</dbReference>
<dbReference type="EMBL" id="KZ288403">
    <property type="protein sequence ID" value="PBC26229.1"/>
    <property type="molecule type" value="Genomic_DNA"/>
</dbReference>
<evidence type="ECO:0000256" key="2">
    <source>
        <dbReference type="ARBA" id="ARBA00012281"/>
    </source>
</evidence>
<dbReference type="InterPro" id="IPR050642">
    <property type="entry name" value="PDH_E1_Alpha_Subunit"/>
</dbReference>
<proteinExistence type="predicted"/>
<evidence type="ECO:0000256" key="1">
    <source>
        <dbReference type="ARBA" id="ARBA00001964"/>
    </source>
</evidence>
<name>A0A2A3E4Y1_APICC</name>
<reference evidence="7 8" key="1">
    <citation type="submission" date="2014-07" db="EMBL/GenBank/DDBJ databases">
        <title>Genomic and transcriptomic analysis on Apis cerana provide comprehensive insights into honey bee biology.</title>
        <authorList>
            <person name="Diao Q."/>
            <person name="Sun L."/>
            <person name="Zheng H."/>
            <person name="Zheng H."/>
            <person name="Xu S."/>
            <person name="Wang S."/>
            <person name="Zeng Z."/>
            <person name="Hu F."/>
            <person name="Su S."/>
            <person name="Wu J."/>
        </authorList>
    </citation>
    <scope>NUCLEOTIDE SEQUENCE [LARGE SCALE GENOMIC DNA]</scope>
    <source>
        <tissue evidence="7">Pupae without intestine</tissue>
    </source>
</reference>
<dbReference type="OrthoDB" id="10256198at2759"/>
<evidence type="ECO:0000256" key="5">
    <source>
        <dbReference type="ARBA" id="ARBA00023052"/>
    </source>
</evidence>
<dbReference type="EC" id="1.2.4.1" evidence="2"/>
<dbReference type="PANTHER" id="PTHR11516">
    <property type="entry name" value="PYRUVATE DEHYDROGENASE E1 COMPONENT, ALPHA SUBUNIT BACTERIAL AND ORGANELLAR"/>
    <property type="match status" value="1"/>
</dbReference>
<organism evidence="7 8">
    <name type="scientific">Apis cerana cerana</name>
    <name type="common">Oriental honeybee</name>
    <dbReference type="NCBI Taxonomy" id="94128"/>
    <lineage>
        <taxon>Eukaryota</taxon>
        <taxon>Metazoa</taxon>
        <taxon>Ecdysozoa</taxon>
        <taxon>Arthropoda</taxon>
        <taxon>Hexapoda</taxon>
        <taxon>Insecta</taxon>
        <taxon>Pterygota</taxon>
        <taxon>Neoptera</taxon>
        <taxon>Endopterygota</taxon>
        <taxon>Hymenoptera</taxon>
        <taxon>Apocrita</taxon>
        <taxon>Aculeata</taxon>
        <taxon>Apoidea</taxon>
        <taxon>Anthophila</taxon>
        <taxon>Apidae</taxon>
        <taxon>Apis</taxon>
    </lineage>
</organism>
<evidence type="ECO:0000313" key="7">
    <source>
        <dbReference type="EMBL" id="PBC26229.1"/>
    </source>
</evidence>
<sequence>MRDFFRRMFEECAKIFHILLANWRRNNSQFHDNELNENLEDLILPSNEDWRYRVYYQLVELQRESDAIFIKNRVNETRLETETKLEVRRKKNEWEWEPKRYGYSFKAKPSQQEGLKGRSSTIVDGSMIEMCIEPGWRLNDILLAAKVLRKAQPPPVYSDEAEMRRVFGLVYDVFRYKKIFIRALEDAGFWQRNRAIKNEEKIVWLLLYDMQGRKFSKPRFNNTTFEERENIFKAAGLTDIDNALSGMKIHLAASISRLRIRGSALKLDELLPSHLRDIEGVTWGIQTTVASGWINTMKFVNKEEFLKEMSELKLKYCETKKESIELEENEFAFDPICPKIIYLHESKREMLAVSKLVCNHRFVFLERSLCLGAATLAQVIRNCRFYGPVILTHSLAPRHTGYLAGLLADIEYAGKLLVFGAGDRRCEYESYLKDLDVTLQQCRVFSEKYVSHLSTIESERATVVLAVPTCTYTGVRDIVDLAVARGGDVDLLESLTNNYIHNNVHNNDNNNNNKYYKNQEQWHNFLSDQMSTLKYALTRPNVQFLIYEVHTILPSETTQMVQEVVDCVNQMAKEKYFREYPKKAQKEMSKLAKMDEESQKSDNISINTSNIIIPDTDLFEVGNIDDIYGQNVSHMLDPGCFLAIIKRKEMMQFDSLFMIKVAESKDLFGISKVQQQSKHEIILNRAVQTSQSSTRKRAKRIKVEMERIMAHTYSSLSKTGQENQICPRHKHCSNWSEGNECQELQGIRKIFSARSESNASTSRDISKHDKSSSILTNLLSIESLQRQEWNHTTPSSTILRSPILARAVRLIPLEDTINIEECDEMKKQTRSKMGHRYWTSSKPSRLLHPIGSHAFKLYRLDKGPPDKASMNEDDILYALKAMHYIRRIESKAAEMYRLRFIYGFLHLYIGQEAIATGMKPVISDKDTLITSYRCHGFAVIFGISARDIFAELMGRKTGTSKGKGGSMHIYGDKFYGGEGIVGGQLPIGTGLAFAQKYNSTGGIAWVIYGDGAADQGQTFEAYNLAKLWSLPVVYVCENNKYSMGTATYRHSANTDYYTRGDLIPGIQVDGMKVLDVHEAAKFAKDYALRKGPIILEMVTYRYYGHSMSDPGTSYRTREEVKLVQAKQDPINWLTKQIIDNGLKTQAEVEEITKNTYKIVDEELEIAKNDPSPDVTDVGKNLYTKPLEKVRGKAPWESW</sequence>
<dbReference type="GO" id="GO:0006086">
    <property type="term" value="P:pyruvate decarboxylation to acetyl-CoA"/>
    <property type="evidence" value="ECO:0007669"/>
    <property type="project" value="TreeGrafter"/>
</dbReference>
<keyword evidence="3" id="KW-0809">Transit peptide</keyword>
<evidence type="ECO:0000256" key="4">
    <source>
        <dbReference type="ARBA" id="ARBA00023002"/>
    </source>
</evidence>
<accession>A0A2A3E4Y1</accession>
<dbReference type="STRING" id="94128.A0A2A3E4Y1"/>
<evidence type="ECO:0000259" key="6">
    <source>
        <dbReference type="Pfam" id="PF00676"/>
    </source>
</evidence>
<keyword evidence="7" id="KW-0670">Pyruvate</keyword>
<dbReference type="FunFam" id="3.40.50.970:FF:000013">
    <property type="entry name" value="Pyruvate dehydrogenase E1 component subunit alpha"/>
    <property type="match status" value="1"/>
</dbReference>
<dbReference type="Gene3D" id="3.40.50.150">
    <property type="entry name" value="Vaccinia Virus protein VP39"/>
    <property type="match status" value="1"/>
</dbReference>
<feature type="domain" description="Dehydrogenase E1 component" evidence="6">
    <location>
        <begin position="881"/>
        <end position="1174"/>
    </location>
</feature>
<keyword evidence="4" id="KW-0560">Oxidoreductase</keyword>